<sequence length="187" mass="21662">MMEGCTWCIVPLTLFCLLLFISVCLNLTLCILRHRDTRHKADNEEFLNQQHYPRESRLEEEEEEEENQQQENPIYGNITIDLCYESMTNQRSRNDRKPAPQPQQQPDLNYASLDLNVGQIPKKRKRRYQQAQAQAQALPESQMGGGFLEIDAEMEASLPSRSSSPLASRNSIYLNSLQMALQTEERE</sequence>
<keyword evidence="2" id="KW-0812">Transmembrane</keyword>
<reference evidence="4" key="1">
    <citation type="submission" date="2025-08" db="UniProtKB">
        <authorList>
            <consortium name="RefSeq"/>
        </authorList>
    </citation>
    <scope>IDENTIFICATION</scope>
</reference>
<gene>
    <name evidence="4" type="primary">LOC106563920</name>
</gene>
<evidence type="ECO:0000313" key="3">
    <source>
        <dbReference type="Proteomes" id="UP001652741"/>
    </source>
</evidence>
<name>A0ABM3CI30_SALSA</name>
<dbReference type="RefSeq" id="XP_045546221.1">
    <property type="nucleotide sequence ID" value="XM_045690265.1"/>
</dbReference>
<dbReference type="GeneID" id="106563920"/>
<evidence type="ECO:0000256" key="2">
    <source>
        <dbReference type="SAM" id="Phobius"/>
    </source>
</evidence>
<dbReference type="Proteomes" id="UP001652741">
    <property type="component" value="Chromosome ssa11"/>
</dbReference>
<proteinExistence type="predicted"/>
<dbReference type="PANTHER" id="PTHR15951:SF2">
    <property type="entry name" value="T-CELL RECEPTOR-ASSOCIATED TRANSMEMBRANE ADAPTER 1"/>
    <property type="match status" value="1"/>
</dbReference>
<keyword evidence="2" id="KW-1133">Transmembrane helix</keyword>
<feature type="region of interest" description="Disordered" evidence="1">
    <location>
        <begin position="44"/>
        <end position="72"/>
    </location>
</feature>
<keyword evidence="3" id="KW-1185">Reference proteome</keyword>
<dbReference type="PANTHER" id="PTHR15951">
    <property type="entry name" value="T-CELL RECEPTOR-ASSOCIATED TRANSMEMBRANE ADAPTER 1"/>
    <property type="match status" value="1"/>
</dbReference>
<accession>A0ABM3CI30</accession>
<evidence type="ECO:0000313" key="4">
    <source>
        <dbReference type="RefSeq" id="XP_045546221.1"/>
    </source>
</evidence>
<feature type="transmembrane region" description="Helical" evidence="2">
    <location>
        <begin position="12"/>
        <end position="32"/>
    </location>
</feature>
<organism evidence="3 4">
    <name type="scientific">Salmo salar</name>
    <name type="common">Atlantic salmon</name>
    <dbReference type="NCBI Taxonomy" id="8030"/>
    <lineage>
        <taxon>Eukaryota</taxon>
        <taxon>Metazoa</taxon>
        <taxon>Chordata</taxon>
        <taxon>Craniata</taxon>
        <taxon>Vertebrata</taxon>
        <taxon>Euteleostomi</taxon>
        <taxon>Actinopterygii</taxon>
        <taxon>Neopterygii</taxon>
        <taxon>Teleostei</taxon>
        <taxon>Protacanthopterygii</taxon>
        <taxon>Salmoniformes</taxon>
        <taxon>Salmonidae</taxon>
        <taxon>Salmoninae</taxon>
        <taxon>Salmo</taxon>
    </lineage>
</organism>
<dbReference type="InterPro" id="IPR020399">
    <property type="entry name" value="T-cell_rcpt-assoc_TM_adapter-1"/>
</dbReference>
<evidence type="ECO:0000256" key="1">
    <source>
        <dbReference type="SAM" id="MobiDB-lite"/>
    </source>
</evidence>
<feature type="region of interest" description="Disordered" evidence="1">
    <location>
        <begin position="89"/>
        <end position="142"/>
    </location>
</feature>
<keyword evidence="2" id="KW-0472">Membrane</keyword>
<feature type="compositionally biased region" description="Acidic residues" evidence="1">
    <location>
        <begin position="58"/>
        <end position="68"/>
    </location>
</feature>
<protein>
    <submittedName>
        <fullName evidence="4">Uncharacterized protein isoform X2</fullName>
    </submittedName>
</protein>